<dbReference type="VEuPathDB" id="VectorBase:LLONM1_003832"/>
<reference evidence="14" key="2">
    <citation type="journal article" date="2020" name="BMC">
        <title>Leishmania infection induces a limited differential gene expression in the sand fly midgut.</title>
        <authorList>
            <person name="Coutinho-Abreu I.V."/>
            <person name="Serafim T.D."/>
            <person name="Meneses C."/>
            <person name="Kamhawi S."/>
            <person name="Oliveira F."/>
            <person name="Valenzuela J.G."/>
        </authorList>
    </citation>
    <scope>NUCLEOTIDE SEQUENCE</scope>
    <source>
        <strain evidence="14">Jacobina</strain>
        <tissue evidence="14">Midgut</tissue>
    </source>
</reference>
<evidence type="ECO:0000256" key="11">
    <source>
        <dbReference type="PROSITE-ProRule" id="PRU00076"/>
    </source>
</evidence>
<dbReference type="InterPro" id="IPR001881">
    <property type="entry name" value="EGF-like_Ca-bd_dom"/>
</dbReference>
<dbReference type="PANTHER" id="PTHR14949">
    <property type="entry name" value="EGF-LIKE-DOMAIN, MULTIPLE 7, 8"/>
    <property type="match status" value="1"/>
</dbReference>
<dbReference type="VEuPathDB" id="VectorBase:LLOJ003356"/>
<dbReference type="GO" id="GO:0005102">
    <property type="term" value="F:signaling receptor binding"/>
    <property type="evidence" value="ECO:0007669"/>
    <property type="project" value="TreeGrafter"/>
</dbReference>
<accession>A0A1B0CG55</accession>
<dbReference type="FunFam" id="2.10.25.10:FF:000018">
    <property type="entry name" value="Delta-like 1"/>
    <property type="match status" value="2"/>
</dbReference>
<evidence type="ECO:0000313" key="15">
    <source>
        <dbReference type="EnsemblMetazoa" id="LLOJ003356-PA"/>
    </source>
</evidence>
<dbReference type="EMBL" id="GITU01008904">
    <property type="protein sequence ID" value="MBC1177607.1"/>
    <property type="molecule type" value="Transcribed_RNA"/>
</dbReference>
<dbReference type="GO" id="GO:0007154">
    <property type="term" value="P:cell communication"/>
    <property type="evidence" value="ECO:0007669"/>
    <property type="project" value="InterPro"/>
</dbReference>
<dbReference type="Gene3D" id="2.10.25.140">
    <property type="match status" value="1"/>
</dbReference>
<dbReference type="GO" id="GO:0005576">
    <property type="term" value="C:extracellular region"/>
    <property type="evidence" value="ECO:0007669"/>
    <property type="project" value="TreeGrafter"/>
</dbReference>
<dbReference type="FunFam" id="2.10.25.10:FF:000294">
    <property type="entry name" value="Delta-like protein"/>
    <property type="match status" value="1"/>
</dbReference>
<evidence type="ECO:0000256" key="2">
    <source>
        <dbReference type="ARBA" id="ARBA00022473"/>
    </source>
</evidence>
<evidence type="ECO:0000256" key="3">
    <source>
        <dbReference type="ARBA" id="ARBA00022536"/>
    </source>
</evidence>
<dbReference type="Pfam" id="PF01414">
    <property type="entry name" value="DSL"/>
    <property type="match status" value="1"/>
</dbReference>
<name>A0A1B0CG55_LUTLO</name>
<evidence type="ECO:0000259" key="13">
    <source>
        <dbReference type="PROSITE" id="PS50026"/>
    </source>
</evidence>
<dbReference type="Proteomes" id="UP000092461">
    <property type="component" value="Unassembled WGS sequence"/>
</dbReference>
<dbReference type="GO" id="GO:0016020">
    <property type="term" value="C:membrane"/>
    <property type="evidence" value="ECO:0007669"/>
    <property type="project" value="UniProtKB-SubCell"/>
</dbReference>
<dbReference type="EnsemblMetazoa" id="LLOJ003356-RA">
    <property type="protein sequence ID" value="LLOJ003356-PA"/>
    <property type="gene ID" value="LLOJ003356"/>
</dbReference>
<feature type="domain" description="EGF-like" evidence="13">
    <location>
        <begin position="270"/>
        <end position="311"/>
    </location>
</feature>
<dbReference type="GO" id="GO:0048513">
    <property type="term" value="P:animal organ development"/>
    <property type="evidence" value="ECO:0007669"/>
    <property type="project" value="UniProtKB-ARBA"/>
</dbReference>
<dbReference type="PANTHER" id="PTHR14949:SF56">
    <property type="entry name" value="EGF-LIKE-DOMAIN, MULTIPLE 7"/>
    <property type="match status" value="1"/>
</dbReference>
<dbReference type="GO" id="GO:0048731">
    <property type="term" value="P:system development"/>
    <property type="evidence" value="ECO:0007669"/>
    <property type="project" value="UniProtKB-ARBA"/>
</dbReference>
<keyword evidence="2" id="KW-0217">Developmental protein</keyword>
<feature type="region of interest" description="Disordered" evidence="12">
    <location>
        <begin position="312"/>
        <end position="348"/>
    </location>
</feature>
<proteinExistence type="predicted"/>
<keyword evidence="6" id="KW-0677">Repeat</keyword>
<sequence length="348" mass="38532">MEEAGTIKRCGQIFNFFRDGLLFLEACEVPRNGHYICNDDGELKCLPGYTGDLCDVPICRKGCDPMQGYCKRPGECRCKLGFYGPKCDKCIPLPGCQHGGCNTTSFECVCKKGWDGLFCSEPMCKEGCHQTRGYCEYPGECRCRLGWAGPTCHSCQVLPGCVHGSCTKPLECKCDTGYRGFLCQSLKFSVATVRKKQWACGKWQSLVCLWKSQNAAMHDHLAHDHLCRVGWWGKDCTKCFPYPGCKNGTCRRPWECNCLPGWGGMLCDEALDFCDKNPSTCTNGGKCLSLTKDDGSFRCECPSGFRGDRCEIAPTTTDSPKNTTQAESTEAMHSSTEPIDSNDFDNEA</sequence>
<dbReference type="Pfam" id="PF00008">
    <property type="entry name" value="EGF"/>
    <property type="match status" value="1"/>
</dbReference>
<evidence type="ECO:0000256" key="4">
    <source>
        <dbReference type="ARBA" id="ARBA00022692"/>
    </source>
</evidence>
<feature type="compositionally biased region" description="Polar residues" evidence="12">
    <location>
        <begin position="314"/>
        <end position="339"/>
    </location>
</feature>
<keyword evidence="9 11" id="KW-1015">Disulfide bond</keyword>
<dbReference type="CDD" id="cd00054">
    <property type="entry name" value="EGF_CA"/>
    <property type="match status" value="1"/>
</dbReference>
<dbReference type="PROSITE" id="PS50026">
    <property type="entry name" value="EGF_3"/>
    <property type="match status" value="2"/>
</dbReference>
<organism evidence="15 16">
    <name type="scientific">Lutzomyia longipalpis</name>
    <name type="common">Sand fly</name>
    <dbReference type="NCBI Taxonomy" id="7200"/>
    <lineage>
        <taxon>Eukaryota</taxon>
        <taxon>Metazoa</taxon>
        <taxon>Ecdysozoa</taxon>
        <taxon>Arthropoda</taxon>
        <taxon>Hexapoda</taxon>
        <taxon>Insecta</taxon>
        <taxon>Pterygota</taxon>
        <taxon>Neoptera</taxon>
        <taxon>Endopterygota</taxon>
        <taxon>Diptera</taxon>
        <taxon>Nematocera</taxon>
        <taxon>Psychodoidea</taxon>
        <taxon>Psychodidae</taxon>
        <taxon>Lutzomyia</taxon>
        <taxon>Lutzomyia</taxon>
    </lineage>
</organism>
<evidence type="ECO:0000256" key="12">
    <source>
        <dbReference type="SAM" id="MobiDB-lite"/>
    </source>
</evidence>
<dbReference type="EMBL" id="AJWK01010762">
    <property type="status" value="NOT_ANNOTATED_CDS"/>
    <property type="molecule type" value="Genomic_DNA"/>
</dbReference>
<evidence type="ECO:0000256" key="9">
    <source>
        <dbReference type="ARBA" id="ARBA00023157"/>
    </source>
</evidence>
<keyword evidence="4" id="KW-0812">Transmembrane</keyword>
<keyword evidence="10" id="KW-0325">Glycoprotein</keyword>
<dbReference type="Gene3D" id="2.10.25.10">
    <property type="entry name" value="Laminin"/>
    <property type="match status" value="4"/>
</dbReference>
<dbReference type="GO" id="GO:0009986">
    <property type="term" value="C:cell surface"/>
    <property type="evidence" value="ECO:0007669"/>
    <property type="project" value="TreeGrafter"/>
</dbReference>
<reference evidence="15" key="3">
    <citation type="submission" date="2020-05" db="UniProtKB">
        <authorList>
            <consortium name="EnsemblMetazoa"/>
        </authorList>
    </citation>
    <scope>IDENTIFICATION</scope>
    <source>
        <strain evidence="15">Jacobina</strain>
    </source>
</reference>
<dbReference type="PROSITE" id="PS01186">
    <property type="entry name" value="EGF_2"/>
    <property type="match status" value="2"/>
</dbReference>
<feature type="disulfide bond" evidence="11">
    <location>
        <begin position="301"/>
        <end position="310"/>
    </location>
</feature>
<dbReference type="GO" id="GO:0005509">
    <property type="term" value="F:calcium ion binding"/>
    <property type="evidence" value="ECO:0007669"/>
    <property type="project" value="InterPro"/>
</dbReference>
<dbReference type="InterPro" id="IPR002049">
    <property type="entry name" value="LE_dom"/>
</dbReference>
<comment type="subcellular location">
    <subcellularLocation>
        <location evidence="1">Membrane</location>
        <topology evidence="1">Single-pass type I membrane protein</topology>
    </subcellularLocation>
</comment>
<protein>
    <submittedName>
        <fullName evidence="14">Putative teneurin-1</fullName>
    </submittedName>
</protein>
<dbReference type="SMART" id="SM00179">
    <property type="entry name" value="EGF_CA"/>
    <property type="match status" value="1"/>
</dbReference>
<dbReference type="PROSITE" id="PS00022">
    <property type="entry name" value="EGF_1"/>
    <property type="match status" value="4"/>
</dbReference>
<feature type="domain" description="EGF-like" evidence="13">
    <location>
        <begin position="55"/>
        <end position="88"/>
    </location>
</feature>
<dbReference type="InterPro" id="IPR001774">
    <property type="entry name" value="DSL"/>
</dbReference>
<evidence type="ECO:0000313" key="14">
    <source>
        <dbReference type="EMBL" id="MBC1177607.1"/>
    </source>
</evidence>
<dbReference type="InterPro" id="IPR000742">
    <property type="entry name" value="EGF"/>
</dbReference>
<keyword evidence="8" id="KW-0472">Membrane</keyword>
<evidence type="ECO:0000256" key="8">
    <source>
        <dbReference type="ARBA" id="ARBA00023136"/>
    </source>
</evidence>
<dbReference type="Pfam" id="PF21700">
    <property type="entry name" value="EGF_DL_JAG"/>
    <property type="match status" value="2"/>
</dbReference>
<keyword evidence="5" id="KW-0732">Signal</keyword>
<keyword evidence="3 11" id="KW-0245">EGF-like domain</keyword>
<reference evidence="16" key="1">
    <citation type="submission" date="2012-05" db="EMBL/GenBank/DDBJ databases">
        <title>Whole Genome Assembly of Lutzomyia longipalpis.</title>
        <authorList>
            <person name="Richards S."/>
            <person name="Qu C."/>
            <person name="Dillon R."/>
            <person name="Worley K."/>
            <person name="Scherer S."/>
            <person name="Batterton M."/>
            <person name="Taylor A."/>
            <person name="Hawes A."/>
            <person name="Hernandez B."/>
            <person name="Kovar C."/>
            <person name="Mandapat C."/>
            <person name="Pham C."/>
            <person name="Qu C."/>
            <person name="Jing C."/>
            <person name="Bess C."/>
            <person name="Bandaranaike D."/>
            <person name="Ngo D."/>
            <person name="Ongeri F."/>
            <person name="Arias F."/>
            <person name="Lara F."/>
            <person name="Weissenberger G."/>
            <person name="Kamau G."/>
            <person name="Han H."/>
            <person name="Shen H."/>
            <person name="Dinh H."/>
            <person name="Khalil I."/>
            <person name="Jones J."/>
            <person name="Shafer J."/>
            <person name="Jayaseelan J."/>
            <person name="Quiroz J."/>
            <person name="Blankenburg K."/>
            <person name="Nguyen L."/>
            <person name="Jackson L."/>
            <person name="Francisco L."/>
            <person name="Tang L.-Y."/>
            <person name="Pu L.-L."/>
            <person name="Perales L."/>
            <person name="Lorensuhewa L."/>
            <person name="Munidasa M."/>
            <person name="Coyle M."/>
            <person name="Taylor M."/>
            <person name="Puazo M."/>
            <person name="Firestine M."/>
            <person name="Scheel M."/>
            <person name="Javaid M."/>
            <person name="Wang M."/>
            <person name="Li M."/>
            <person name="Tabassum N."/>
            <person name="Saada N."/>
            <person name="Osuji N."/>
            <person name="Aqrawi P."/>
            <person name="Fu Q."/>
            <person name="Thornton R."/>
            <person name="Raj R."/>
            <person name="Goodspeed R."/>
            <person name="Mata R."/>
            <person name="Najjar R."/>
            <person name="Gubbala S."/>
            <person name="Lee S."/>
            <person name="Denson S."/>
            <person name="Patil S."/>
            <person name="Macmil S."/>
            <person name="Qi S."/>
            <person name="Matskevitch T."/>
            <person name="Palculict T."/>
            <person name="Mathew T."/>
            <person name="Vee V."/>
            <person name="Velamala V."/>
            <person name="Korchina V."/>
            <person name="Cai W."/>
            <person name="Liu W."/>
            <person name="Dai W."/>
            <person name="Zou X."/>
            <person name="Zhu Y."/>
            <person name="Zhang Y."/>
            <person name="Wu Y.-Q."/>
            <person name="Xin Y."/>
            <person name="Nazarath L."/>
            <person name="Kovar C."/>
            <person name="Han Y."/>
            <person name="Muzny D."/>
            <person name="Gibbs R."/>
        </authorList>
    </citation>
    <scope>NUCLEOTIDE SEQUENCE [LARGE SCALE GENOMIC DNA]</scope>
    <source>
        <strain evidence="16">Jacobina</strain>
    </source>
</reference>
<evidence type="ECO:0000256" key="1">
    <source>
        <dbReference type="ARBA" id="ARBA00004479"/>
    </source>
</evidence>
<dbReference type="SUPFAM" id="SSF57196">
    <property type="entry name" value="EGF/Laminin"/>
    <property type="match status" value="1"/>
</dbReference>
<evidence type="ECO:0000256" key="5">
    <source>
        <dbReference type="ARBA" id="ARBA00022729"/>
    </source>
</evidence>
<evidence type="ECO:0000313" key="16">
    <source>
        <dbReference type="Proteomes" id="UP000092461"/>
    </source>
</evidence>
<feature type="disulfide bond" evidence="11">
    <location>
        <begin position="78"/>
        <end position="87"/>
    </location>
</feature>
<evidence type="ECO:0000256" key="7">
    <source>
        <dbReference type="ARBA" id="ARBA00022989"/>
    </source>
</evidence>
<keyword evidence="16" id="KW-1185">Reference proteome</keyword>
<keyword evidence="7" id="KW-1133">Transmembrane helix</keyword>
<comment type="caution">
    <text evidence="11">Lacks conserved residue(s) required for the propagation of feature annotation.</text>
</comment>
<evidence type="ECO:0000256" key="6">
    <source>
        <dbReference type="ARBA" id="ARBA00022737"/>
    </source>
</evidence>
<dbReference type="InterPro" id="IPR050969">
    <property type="entry name" value="Dev_Signal_Modulators"/>
</dbReference>
<evidence type="ECO:0000256" key="10">
    <source>
        <dbReference type="ARBA" id="ARBA00023180"/>
    </source>
</evidence>
<dbReference type="AlphaFoldDB" id="A0A1B0CG55"/>
<dbReference type="Pfam" id="PF00053">
    <property type="entry name" value="EGF_laminin"/>
    <property type="match status" value="1"/>
</dbReference>
<dbReference type="SMART" id="SM00181">
    <property type="entry name" value="EGF"/>
    <property type="match status" value="6"/>
</dbReference>